<dbReference type="Proteomes" id="UP001589775">
    <property type="component" value="Unassembled WGS sequence"/>
</dbReference>
<dbReference type="InterPro" id="IPR001296">
    <property type="entry name" value="Glyco_trans_1"/>
</dbReference>
<keyword evidence="5" id="KW-1185">Reference proteome</keyword>
<feature type="domain" description="Glycosyl transferase family 1" evidence="2">
    <location>
        <begin position="202"/>
        <end position="366"/>
    </location>
</feature>
<dbReference type="Gene3D" id="3.90.550.10">
    <property type="entry name" value="Spore Coat Polysaccharide Biosynthesis Protein SpsA, Chain A"/>
    <property type="match status" value="1"/>
</dbReference>
<proteinExistence type="predicted"/>
<feature type="domain" description="Glycosyltransferase 2-like" evidence="3">
    <location>
        <begin position="801"/>
        <end position="946"/>
    </location>
</feature>
<accession>A0ABV6EN97</accession>
<name>A0ABV6EN97_9BRAD</name>
<dbReference type="EC" id="2.4.-.-" evidence="4"/>
<evidence type="ECO:0000313" key="4">
    <source>
        <dbReference type="EMBL" id="MFC0239695.1"/>
    </source>
</evidence>
<dbReference type="Gene3D" id="3.40.50.2000">
    <property type="entry name" value="Glycogen Phosphorylase B"/>
    <property type="match status" value="2"/>
</dbReference>
<evidence type="ECO:0000259" key="2">
    <source>
        <dbReference type="Pfam" id="PF00534"/>
    </source>
</evidence>
<reference evidence="4 5" key="1">
    <citation type="submission" date="2024-09" db="EMBL/GenBank/DDBJ databases">
        <authorList>
            <person name="Sun Q."/>
            <person name="Mori K."/>
        </authorList>
    </citation>
    <scope>NUCLEOTIDE SEQUENCE [LARGE SCALE GENOMIC DNA]</scope>
    <source>
        <strain evidence="4 5">KCTC 23279</strain>
    </source>
</reference>
<dbReference type="Pfam" id="PF00535">
    <property type="entry name" value="Glycos_transf_2"/>
    <property type="match status" value="1"/>
</dbReference>
<gene>
    <name evidence="4" type="ORF">ACFFJ6_04415</name>
</gene>
<comment type="caution">
    <text evidence="4">The sequence shown here is derived from an EMBL/GenBank/DDBJ whole genome shotgun (WGS) entry which is preliminary data.</text>
</comment>
<keyword evidence="1 4" id="KW-0808">Transferase</keyword>
<dbReference type="SUPFAM" id="SSF53756">
    <property type="entry name" value="UDP-Glycosyltransferase/glycogen phosphorylase"/>
    <property type="match status" value="2"/>
</dbReference>
<evidence type="ECO:0000313" key="5">
    <source>
        <dbReference type="Proteomes" id="UP001589775"/>
    </source>
</evidence>
<protein>
    <submittedName>
        <fullName evidence="4">Glycosyltransferase</fullName>
        <ecNumber evidence="4">2.4.-.-</ecNumber>
    </submittedName>
</protein>
<sequence>MANKVFLFADHTSISEANSGVQRVVRGLASALRRRPMDVVLVGWSAEDGALIELESGRQAHLAKHHGPAFQEPAAANVPLHLAPHAADLGESWLIIPEVTHLTYQARPATLEILLYARRFRMRTAAIVYDLIPLKRPEFAEIKQTHSEYLQHLFFADVLIPISDSAGRDLDHFYRHTATELVGRAPLIRPLKLPYELASIERSAFPEREGSDLILSVGTVEPRKNQVALIRAFGKVQERRPELALRLKIVGNVHPIVRAEVDALSAEVSGVELLNYVPEPDLHALYQEALFTVFPSVEEGYGLPIAESLWLGVPCLCANFGSMQEVAEGGGALVIDTNDEAALTDALERLAVDRELRSTLRREATERELSGWADYAEAFLGLTRVAPGIPHAYYWVNSTVTYHGNSGVQRVVRQLGAAMERLGISLDFVKWNREGQSFVGITPEEAQHLGQWHGPSVARTGDPIPRDLEDTWLIVPELVLPDPNLMQVILAARALKMKIAVIFYDLIPVTLTHLYSPEAQQGYHYYFEVMKNADVIFPISRTMGDDLWAYYCKRLPRLTTIRQRIVSLPLAAEMRPLVRTTEVKRSAGPKITVLMVGTFEPRKNHLPAIHGFRQARKVLQAKSSPIQLELKLVGSTRDHEQYARDLVAEVSKETDIVVVDLPGDEDLAKFYAECDFTIFPSQLEGFGLPVVESLWHGRPCICSDKGAVAEIAHGGGCVLIDAQDGDMLGEKIAWLAENHEARWRLGEEAVARVLPTWEDYALEMSWHLHDRTPTFLNAFERHLPALRPQSVERPRREFKLSVCISTYNRAEWLRHSLPMLLASARAAGPEVEVLVVDNTSTDHTPEIVEPYLDNPSFRYIRNPVNVGMLGNLAVTAKAARGDYVWIVGDDDLTRSGVVPRILQVINAHPSVELVYLNYSYTHFDKPEQLSNIDEIVLKSIPIAPSTPSHFSNEIRSFAAFNENLFTAIYACVFRKDHAVAAYTQDTSGPPFSNLMTCIPTSDYVLRHMINRPGYWIGDPYVIVNMNVSWLRWALIWHLERMPDLFDLAETQGVSAEQIAPYRANHSADTPTWSRHVYFGADAELAPMFSMARLLERCKHIPGFQQHLPDLFDVYSRAYLNDRVVVDDLSPWQMFEEFGLIEKIVRH</sequence>
<dbReference type="RefSeq" id="WP_378384758.1">
    <property type="nucleotide sequence ID" value="NZ_JBHLWM010000001.1"/>
</dbReference>
<organism evidence="4 5">
    <name type="scientific">Rhodopseudomonas telluris</name>
    <dbReference type="NCBI Taxonomy" id="644215"/>
    <lineage>
        <taxon>Bacteria</taxon>
        <taxon>Pseudomonadati</taxon>
        <taxon>Pseudomonadota</taxon>
        <taxon>Alphaproteobacteria</taxon>
        <taxon>Hyphomicrobiales</taxon>
        <taxon>Nitrobacteraceae</taxon>
        <taxon>Rhodopseudomonas</taxon>
    </lineage>
</organism>
<dbReference type="InterPro" id="IPR001173">
    <property type="entry name" value="Glyco_trans_2-like"/>
</dbReference>
<dbReference type="EMBL" id="JBHLWM010000001">
    <property type="protein sequence ID" value="MFC0239695.1"/>
    <property type="molecule type" value="Genomic_DNA"/>
</dbReference>
<feature type="domain" description="Glycosyl transferase family 1" evidence="2">
    <location>
        <begin position="585"/>
        <end position="749"/>
    </location>
</feature>
<dbReference type="Pfam" id="PF00534">
    <property type="entry name" value="Glycos_transf_1"/>
    <property type="match status" value="2"/>
</dbReference>
<dbReference type="SUPFAM" id="SSF53448">
    <property type="entry name" value="Nucleotide-diphospho-sugar transferases"/>
    <property type="match status" value="1"/>
</dbReference>
<evidence type="ECO:0000256" key="1">
    <source>
        <dbReference type="ARBA" id="ARBA00022679"/>
    </source>
</evidence>
<dbReference type="PANTHER" id="PTHR46401">
    <property type="entry name" value="GLYCOSYLTRANSFERASE WBBK-RELATED"/>
    <property type="match status" value="1"/>
</dbReference>
<dbReference type="CDD" id="cd00761">
    <property type="entry name" value="Glyco_tranf_GTA_type"/>
    <property type="match status" value="1"/>
</dbReference>
<keyword evidence="4" id="KW-0328">Glycosyltransferase</keyword>
<evidence type="ECO:0000259" key="3">
    <source>
        <dbReference type="Pfam" id="PF00535"/>
    </source>
</evidence>
<dbReference type="GO" id="GO:0016757">
    <property type="term" value="F:glycosyltransferase activity"/>
    <property type="evidence" value="ECO:0007669"/>
    <property type="project" value="UniProtKB-KW"/>
</dbReference>
<dbReference type="InterPro" id="IPR029044">
    <property type="entry name" value="Nucleotide-diphossugar_trans"/>
</dbReference>
<dbReference type="PANTHER" id="PTHR46401:SF2">
    <property type="entry name" value="GLYCOSYLTRANSFERASE WBBK-RELATED"/>
    <property type="match status" value="1"/>
</dbReference>